<dbReference type="RefSeq" id="XP_018259666.1">
    <property type="nucleotide sequence ID" value="XM_018410998.1"/>
</dbReference>
<dbReference type="FunFam" id="3.30.1390.20:FF:000003">
    <property type="entry name" value="60S ribosomal protein L7"/>
    <property type="match status" value="1"/>
</dbReference>
<name>A0A1A5ZVJ4_9TREE</name>
<evidence type="ECO:0000313" key="7">
    <source>
        <dbReference type="EMBL" id="WWC65115.1"/>
    </source>
</evidence>
<gene>
    <name evidence="6" type="ORF">I303_07734</name>
    <name evidence="7" type="ORF">I303_107729</name>
</gene>
<dbReference type="PANTHER" id="PTHR11524">
    <property type="entry name" value="60S RIBOSOMAL PROTEIN L7"/>
    <property type="match status" value="1"/>
</dbReference>
<evidence type="ECO:0000259" key="4">
    <source>
        <dbReference type="Pfam" id="PF00327"/>
    </source>
</evidence>
<dbReference type="VEuPathDB" id="FungiDB:I303_07734"/>
<dbReference type="SUPFAM" id="SSF55129">
    <property type="entry name" value="Ribosomal protein L30p/L7e"/>
    <property type="match status" value="1"/>
</dbReference>
<feature type="domain" description="Large ribosomal subunit protein uL30 N-terminal eukaryotes" evidence="5">
    <location>
        <begin position="15"/>
        <end position="86"/>
    </location>
</feature>
<evidence type="ECO:0000256" key="3">
    <source>
        <dbReference type="ARBA" id="ARBA00023274"/>
    </source>
</evidence>
<dbReference type="InterPro" id="IPR018038">
    <property type="entry name" value="Ribosomal_uL30_CS"/>
</dbReference>
<dbReference type="InterPro" id="IPR035808">
    <property type="entry name" value="Ribosomal_uL30_euk_arc"/>
</dbReference>
<evidence type="ECO:0000313" key="8">
    <source>
        <dbReference type="Proteomes" id="UP000078595"/>
    </source>
</evidence>
<dbReference type="EMBL" id="KI894036">
    <property type="protein sequence ID" value="OBR81824.1"/>
    <property type="molecule type" value="Genomic_DNA"/>
</dbReference>
<dbReference type="InterPro" id="IPR005998">
    <property type="entry name" value="Ribosomal_uL30_euk"/>
</dbReference>
<evidence type="ECO:0000256" key="1">
    <source>
        <dbReference type="ARBA" id="ARBA00007594"/>
    </source>
</evidence>
<dbReference type="Pfam" id="PF08079">
    <property type="entry name" value="Ribosomal_L30_N"/>
    <property type="match status" value="1"/>
</dbReference>
<proteinExistence type="inferred from homology"/>
<reference evidence="7" key="3">
    <citation type="submission" date="2024-02" db="EMBL/GenBank/DDBJ databases">
        <title>Comparative genomics of Cryptococcus and Kwoniella reveals pathogenesis evolution and contrasting modes of karyotype evolution via chromosome fusion or intercentromeric recombination.</title>
        <authorList>
            <person name="Coelho M.A."/>
            <person name="David-Palma M."/>
            <person name="Shea T."/>
            <person name="Bowers K."/>
            <person name="McGinley-Smith S."/>
            <person name="Mohammad A.W."/>
            <person name="Gnirke A."/>
            <person name="Yurkov A.M."/>
            <person name="Nowrousian M."/>
            <person name="Sun S."/>
            <person name="Cuomo C.A."/>
            <person name="Heitman J."/>
        </authorList>
    </citation>
    <scope>NUCLEOTIDE SEQUENCE</scope>
    <source>
        <strain evidence="7">CBS 10117</strain>
    </source>
</reference>
<dbReference type="AlphaFoldDB" id="A0A1A5ZVJ4"/>
<sequence length="250" mass="28208">MAPSTSVPSAEQIAVPETLLKKRRTNEATREAKLAAAADARKAQKAKRKVIFKRADEYVKEYVQQEKEEIRLKREARKTGDFYVAAQPKVYFVVRIKGISKIAPKPKKILQLLRLLQINNGVFIRVTKATTQMLNLVNPYVTYGEVNLKAIRELVYKRGYAKVDGSRIPITDNSIIEKQLGKYGIICIEDLVHEIATCGPNFKQATSSLWPFKLSNPNGGWRPRKFTTYIEGGDTGAREAAMSKLVHQMV</sequence>
<dbReference type="GeneID" id="28971433"/>
<evidence type="ECO:0000313" key="6">
    <source>
        <dbReference type="EMBL" id="OBR81824.1"/>
    </source>
</evidence>
<evidence type="ECO:0000256" key="2">
    <source>
        <dbReference type="ARBA" id="ARBA00022980"/>
    </source>
</evidence>
<reference evidence="7" key="2">
    <citation type="submission" date="2013-07" db="EMBL/GenBank/DDBJ databases">
        <authorList>
            <consortium name="The Broad Institute Genome Sequencing Platform"/>
            <person name="Cuomo C."/>
            <person name="Litvintseva A."/>
            <person name="Chen Y."/>
            <person name="Heitman J."/>
            <person name="Sun S."/>
            <person name="Springer D."/>
            <person name="Dromer F."/>
            <person name="Young S.K."/>
            <person name="Zeng Q."/>
            <person name="Gargeya S."/>
            <person name="Fitzgerald M."/>
            <person name="Abouelleil A."/>
            <person name="Alvarado L."/>
            <person name="Berlin A.M."/>
            <person name="Chapman S.B."/>
            <person name="Dewar J."/>
            <person name="Goldberg J."/>
            <person name="Griggs A."/>
            <person name="Gujja S."/>
            <person name="Hansen M."/>
            <person name="Howarth C."/>
            <person name="Imamovic A."/>
            <person name="Larimer J."/>
            <person name="McCowan C."/>
            <person name="Murphy C."/>
            <person name="Pearson M."/>
            <person name="Priest M."/>
            <person name="Roberts A."/>
            <person name="Saif S."/>
            <person name="Shea T."/>
            <person name="Sykes S."/>
            <person name="Wortman J."/>
            <person name="Nusbaum C."/>
            <person name="Birren B."/>
        </authorList>
    </citation>
    <scope>NUCLEOTIDE SEQUENCE</scope>
    <source>
        <strain evidence="7">CBS 10117</strain>
    </source>
</reference>
<dbReference type="Pfam" id="PF00327">
    <property type="entry name" value="Ribosomal_L30"/>
    <property type="match status" value="1"/>
</dbReference>
<comment type="similarity">
    <text evidence="1">Belongs to the universal ribosomal protein uL30 family.</text>
</comment>
<dbReference type="GO" id="GO:0003723">
    <property type="term" value="F:RNA binding"/>
    <property type="evidence" value="ECO:0007669"/>
    <property type="project" value="InterPro"/>
</dbReference>
<keyword evidence="8" id="KW-1185">Reference proteome</keyword>
<keyword evidence="2 6" id="KW-0689">Ribosomal protein</keyword>
<dbReference type="CDD" id="cd01657">
    <property type="entry name" value="Ribosomal_L7_archeal_euk"/>
    <property type="match status" value="1"/>
</dbReference>
<dbReference type="InterPro" id="IPR036919">
    <property type="entry name" value="Ribo_uL30_ferredoxin-like_sf"/>
</dbReference>
<dbReference type="Gene3D" id="3.30.1390.20">
    <property type="entry name" value="Ribosomal protein L30, ferredoxin-like fold domain"/>
    <property type="match status" value="1"/>
</dbReference>
<protein>
    <submittedName>
        <fullName evidence="6">50S small subunit ribosomal protein L7e</fullName>
    </submittedName>
</protein>
<organism evidence="6">
    <name type="scientific">Kwoniella dejecticola CBS 10117</name>
    <dbReference type="NCBI Taxonomy" id="1296121"/>
    <lineage>
        <taxon>Eukaryota</taxon>
        <taxon>Fungi</taxon>
        <taxon>Dikarya</taxon>
        <taxon>Basidiomycota</taxon>
        <taxon>Agaricomycotina</taxon>
        <taxon>Tremellomycetes</taxon>
        <taxon>Tremellales</taxon>
        <taxon>Cryptococcaceae</taxon>
        <taxon>Kwoniella</taxon>
    </lineage>
</organism>
<feature type="domain" description="Large ribosomal subunit protein uL30-like ferredoxin-like fold" evidence="4">
    <location>
        <begin position="91"/>
        <end position="141"/>
    </location>
</feature>
<dbReference type="GO" id="GO:0022625">
    <property type="term" value="C:cytosolic large ribosomal subunit"/>
    <property type="evidence" value="ECO:0007669"/>
    <property type="project" value="TreeGrafter"/>
</dbReference>
<dbReference type="Gene3D" id="1.10.15.30">
    <property type="match status" value="1"/>
</dbReference>
<evidence type="ECO:0000259" key="5">
    <source>
        <dbReference type="Pfam" id="PF08079"/>
    </source>
</evidence>
<reference evidence="6" key="1">
    <citation type="submission" date="2013-07" db="EMBL/GenBank/DDBJ databases">
        <title>The Genome Sequence of Cryptococcus dejecticola CBS10117.</title>
        <authorList>
            <consortium name="The Broad Institute Genome Sequencing Platform"/>
            <person name="Cuomo C."/>
            <person name="Litvintseva A."/>
            <person name="Chen Y."/>
            <person name="Heitman J."/>
            <person name="Sun S."/>
            <person name="Springer D."/>
            <person name="Dromer F."/>
            <person name="Young S.K."/>
            <person name="Zeng Q."/>
            <person name="Gargeya S."/>
            <person name="Fitzgerald M."/>
            <person name="Abouelleil A."/>
            <person name="Alvarado L."/>
            <person name="Berlin A.M."/>
            <person name="Chapman S.B."/>
            <person name="Dewar J."/>
            <person name="Goldberg J."/>
            <person name="Griggs A."/>
            <person name="Gujja S."/>
            <person name="Hansen M."/>
            <person name="Howarth C."/>
            <person name="Imamovic A."/>
            <person name="Larimer J."/>
            <person name="McCowan C."/>
            <person name="Murphy C."/>
            <person name="Pearson M."/>
            <person name="Priest M."/>
            <person name="Roberts A."/>
            <person name="Saif S."/>
            <person name="Shea T."/>
            <person name="Sykes S."/>
            <person name="Wortman J."/>
            <person name="Nusbaum C."/>
            <person name="Birren B."/>
        </authorList>
    </citation>
    <scope>NUCLEOTIDE SEQUENCE [LARGE SCALE GENOMIC DNA]</scope>
    <source>
        <strain evidence="6">CBS 10117</strain>
    </source>
</reference>
<dbReference type="OrthoDB" id="28644at2759"/>
<dbReference type="GO" id="GO:0003735">
    <property type="term" value="F:structural constituent of ribosome"/>
    <property type="evidence" value="ECO:0007669"/>
    <property type="project" value="TreeGrafter"/>
</dbReference>
<keyword evidence="3" id="KW-0687">Ribonucleoprotein</keyword>
<dbReference type="InterPro" id="IPR039699">
    <property type="entry name" value="Ribosomal_uL30"/>
</dbReference>
<dbReference type="PROSITE" id="PS00634">
    <property type="entry name" value="RIBOSOMAL_L30"/>
    <property type="match status" value="1"/>
</dbReference>
<dbReference type="PANTHER" id="PTHR11524:SF16">
    <property type="entry name" value="LARGE RIBOSOMAL SUBUNIT PROTEIN UL30"/>
    <property type="match status" value="1"/>
</dbReference>
<dbReference type="GO" id="GO:0000463">
    <property type="term" value="P:maturation of LSU-rRNA from tricistronic rRNA transcript (SSU-rRNA, 5.8S rRNA, LSU-rRNA)"/>
    <property type="evidence" value="ECO:0007669"/>
    <property type="project" value="TreeGrafter"/>
</dbReference>
<dbReference type="Proteomes" id="UP000078595">
    <property type="component" value="Chromosome 10"/>
</dbReference>
<dbReference type="EMBL" id="CP144539">
    <property type="protein sequence ID" value="WWC65115.1"/>
    <property type="molecule type" value="Genomic_DNA"/>
</dbReference>
<dbReference type="FunFam" id="1.10.15.30:FF:000001">
    <property type="entry name" value="60S ribosomal protein L7"/>
    <property type="match status" value="1"/>
</dbReference>
<dbReference type="InterPro" id="IPR012988">
    <property type="entry name" value="Ribosomal_uL30_N_euk"/>
</dbReference>
<accession>A0A1A5ZVJ4</accession>
<dbReference type="NCBIfam" id="TIGR01310">
    <property type="entry name" value="uL30_euk"/>
    <property type="match status" value="1"/>
</dbReference>
<dbReference type="InterPro" id="IPR016082">
    <property type="entry name" value="Ribosomal_uL30_ferredoxin-like"/>
</dbReference>
<dbReference type="GO" id="GO:0030684">
    <property type="term" value="C:preribosome"/>
    <property type="evidence" value="ECO:0007669"/>
    <property type="project" value="UniProtKB-ARBA"/>
</dbReference>
<dbReference type="KEGG" id="kdj:28971433"/>
<dbReference type="STRING" id="1296121.A0A1A5ZVJ4"/>